<proteinExistence type="predicted"/>
<reference evidence="8" key="1">
    <citation type="submission" date="2025-08" db="UniProtKB">
        <authorList>
            <consortium name="Ensembl"/>
        </authorList>
    </citation>
    <scope>IDENTIFICATION</scope>
</reference>
<dbReference type="InterPro" id="IPR016135">
    <property type="entry name" value="UBQ-conjugating_enzyme/RWD"/>
</dbReference>
<dbReference type="AlphaFoldDB" id="A0A8D2INI8"/>
<dbReference type="PANTHER" id="PTHR15628:SF1">
    <property type="entry name" value="RWD DOMAIN-CONTAINING PROTEIN 3"/>
    <property type="match status" value="1"/>
</dbReference>
<organism evidence="8 9">
    <name type="scientific">Varanus komodoensis</name>
    <name type="common">Komodo dragon</name>
    <dbReference type="NCBI Taxonomy" id="61221"/>
    <lineage>
        <taxon>Eukaryota</taxon>
        <taxon>Metazoa</taxon>
        <taxon>Chordata</taxon>
        <taxon>Craniata</taxon>
        <taxon>Vertebrata</taxon>
        <taxon>Euteleostomi</taxon>
        <taxon>Lepidosauria</taxon>
        <taxon>Squamata</taxon>
        <taxon>Bifurcata</taxon>
        <taxon>Unidentata</taxon>
        <taxon>Episquamata</taxon>
        <taxon>Toxicofera</taxon>
        <taxon>Anguimorpha</taxon>
        <taxon>Paleoanguimorpha</taxon>
        <taxon>Varanoidea</taxon>
        <taxon>Varanidae</taxon>
        <taxon>Varanus</taxon>
    </lineage>
</organism>
<dbReference type="PANTHER" id="PTHR15628">
    <property type="entry name" value="RWD DOMAIN-CONTAINING PROTEIN 3"/>
    <property type="match status" value="1"/>
</dbReference>
<protein>
    <recommendedName>
        <fullName evidence="3">RWD domain-containing protein 3</fullName>
    </recommendedName>
</protein>
<dbReference type="GO" id="GO:0005737">
    <property type="term" value="C:cytoplasm"/>
    <property type="evidence" value="ECO:0007669"/>
    <property type="project" value="UniProtKB-SubCell"/>
</dbReference>
<evidence type="ECO:0000256" key="4">
    <source>
        <dbReference type="ARBA" id="ARBA00022490"/>
    </source>
</evidence>
<dbReference type="CDD" id="cd23819">
    <property type="entry name" value="RWD_RWDD3"/>
    <property type="match status" value="1"/>
</dbReference>
<evidence type="ECO:0000256" key="5">
    <source>
        <dbReference type="ARBA" id="ARBA00023242"/>
    </source>
</evidence>
<evidence type="ECO:0000313" key="8">
    <source>
        <dbReference type="Ensembl" id="ENSVKKP00000000232.1"/>
    </source>
</evidence>
<accession>A0A8D2INI8</accession>
<comment type="subcellular location">
    <subcellularLocation>
        <location evidence="2">Cytoplasm</location>
    </subcellularLocation>
    <subcellularLocation>
        <location evidence="1">Nucleus</location>
    </subcellularLocation>
</comment>
<dbReference type="InterPro" id="IPR006575">
    <property type="entry name" value="RWD_dom"/>
</dbReference>
<dbReference type="Ensembl" id="ENSVKKT00000000240.1">
    <property type="protein sequence ID" value="ENSVKKP00000000232.1"/>
    <property type="gene ID" value="ENSVKKG00000000223.1"/>
</dbReference>
<keyword evidence="9" id="KW-1185">Reference proteome</keyword>
<comment type="function">
    <text evidence="6">Enhancer of SUMO conjugation. Increases SUMO conjugation to proteins by promoting the: binding of E1 and E2 enzymes, thioester linkage between SUMO and ube2i/ubc9 and transfer of SUMO to specific target proteins which include hif1a, pias, nfkbia, nr3c1 and top1. Has no effect on ubiquitination.</text>
</comment>
<evidence type="ECO:0000259" key="7">
    <source>
        <dbReference type="PROSITE" id="PS50908"/>
    </source>
</evidence>
<keyword evidence="4" id="KW-0963">Cytoplasm</keyword>
<dbReference type="FunFam" id="3.10.110.10:FF:000050">
    <property type="entry name" value="eIF-2-alpha kinase GCN2"/>
    <property type="match status" value="1"/>
</dbReference>
<dbReference type="OMA" id="GITFRIQ"/>
<evidence type="ECO:0000256" key="6">
    <source>
        <dbReference type="ARBA" id="ARBA00053748"/>
    </source>
</evidence>
<evidence type="ECO:0000313" key="9">
    <source>
        <dbReference type="Proteomes" id="UP000694545"/>
    </source>
</evidence>
<sequence length="325" mass="35942">MFNVGTSSPQQLPSAPSWTCAFLSIPASLRLATEGEAPLEVLPCAGARGKGADPSSAMSELALEELSAIAAIYSGKDECEVLQVSEGISFRIQTHVEGPLGTDVLLQLLFHLPISYPTSLPNISVNSEQLTRTQCMAVRGRLLEEAERHFSQLMVHELILWIQQNLKHVVEQAGTSVCSSGKSTLSAATAEEDGIWTVLLHLDHMRAKRKYVKTVEKWCADLKLTGRLMLMGKLILILLQGDRRSVKEYIVLQKTSKVDVDSSGKKCKEKMISVLSETKAQAEHRRFQAFEVKEYSTLDELHNEFVAAGLAETFSEFVLPRLKQC</sequence>
<reference evidence="8" key="2">
    <citation type="submission" date="2025-09" db="UniProtKB">
        <authorList>
            <consortium name="Ensembl"/>
        </authorList>
    </citation>
    <scope>IDENTIFICATION</scope>
</reference>
<evidence type="ECO:0000256" key="2">
    <source>
        <dbReference type="ARBA" id="ARBA00004496"/>
    </source>
</evidence>
<dbReference type="GO" id="GO:0005634">
    <property type="term" value="C:nucleus"/>
    <property type="evidence" value="ECO:0007669"/>
    <property type="project" value="UniProtKB-SubCell"/>
</dbReference>
<dbReference type="CDD" id="cd24164">
    <property type="entry name" value="RWDD3_C"/>
    <property type="match status" value="1"/>
</dbReference>
<dbReference type="GO" id="GO:0033554">
    <property type="term" value="P:cellular response to stress"/>
    <property type="evidence" value="ECO:0007669"/>
    <property type="project" value="UniProtKB-ARBA"/>
</dbReference>
<dbReference type="GO" id="GO:0010468">
    <property type="term" value="P:regulation of gene expression"/>
    <property type="evidence" value="ECO:0007669"/>
    <property type="project" value="UniProtKB-ARBA"/>
</dbReference>
<dbReference type="Pfam" id="PF05773">
    <property type="entry name" value="RWD"/>
    <property type="match status" value="1"/>
</dbReference>
<dbReference type="Proteomes" id="UP000694545">
    <property type="component" value="Unplaced"/>
</dbReference>
<dbReference type="Gene3D" id="3.10.110.10">
    <property type="entry name" value="Ubiquitin Conjugating Enzyme"/>
    <property type="match status" value="1"/>
</dbReference>
<dbReference type="GO" id="GO:0033235">
    <property type="term" value="P:positive regulation of protein sumoylation"/>
    <property type="evidence" value="ECO:0007669"/>
    <property type="project" value="InterPro"/>
</dbReference>
<dbReference type="GO" id="GO:1902073">
    <property type="term" value="P:positive regulation of hypoxia-inducible factor-1alpha signaling pathway"/>
    <property type="evidence" value="ECO:0007669"/>
    <property type="project" value="InterPro"/>
</dbReference>
<dbReference type="SMART" id="SM00591">
    <property type="entry name" value="RWD"/>
    <property type="match status" value="1"/>
</dbReference>
<name>A0A8D2INI8_VARKO</name>
<dbReference type="InterPro" id="IPR038840">
    <property type="entry name" value="RWDD3"/>
</dbReference>
<keyword evidence="5" id="KW-0539">Nucleus</keyword>
<evidence type="ECO:0000256" key="1">
    <source>
        <dbReference type="ARBA" id="ARBA00004123"/>
    </source>
</evidence>
<evidence type="ECO:0000256" key="3">
    <source>
        <dbReference type="ARBA" id="ARBA00015444"/>
    </source>
</evidence>
<dbReference type="SUPFAM" id="SSF54495">
    <property type="entry name" value="UBC-like"/>
    <property type="match status" value="1"/>
</dbReference>
<dbReference type="PROSITE" id="PS50908">
    <property type="entry name" value="RWD"/>
    <property type="match status" value="1"/>
</dbReference>
<feature type="domain" description="RWD" evidence="7">
    <location>
        <begin position="64"/>
        <end position="169"/>
    </location>
</feature>